<evidence type="ECO:0000256" key="3">
    <source>
        <dbReference type="ARBA" id="ARBA00023235"/>
    </source>
</evidence>
<evidence type="ECO:0000256" key="6">
    <source>
        <dbReference type="ARBA" id="ARBA00034056"/>
    </source>
</evidence>
<dbReference type="InterPro" id="IPR016089">
    <property type="entry name" value="Chalcone_isomerase_bundle_sf"/>
</dbReference>
<proteinExistence type="inferred from homology"/>
<protein>
    <recommendedName>
        <fullName evidence="7">Chalcone-flavonone isomerase family protein</fullName>
    </recommendedName>
</protein>
<comment type="catalytic activity">
    <reaction evidence="6">
        <text>a chalcone = a flavanone.</text>
        <dbReference type="EC" id="5.5.1.6"/>
    </reaction>
</comment>
<dbReference type="SUPFAM" id="SSF54626">
    <property type="entry name" value="Chalcone isomerase"/>
    <property type="match status" value="1"/>
</dbReference>
<dbReference type="InterPro" id="IPR016088">
    <property type="entry name" value="Chalcone_isomerase_3-sand"/>
</dbReference>
<dbReference type="PANTHER" id="PTHR28039:SF9">
    <property type="entry name" value="CHALCONE--FLAVANONE ISOMERASE 1B-1"/>
    <property type="match status" value="1"/>
</dbReference>
<dbReference type="Proteomes" id="UP001359559">
    <property type="component" value="Unassembled WGS sequence"/>
</dbReference>
<gene>
    <name evidence="9" type="ORF">RJT34_07689</name>
</gene>
<organism evidence="9 10">
    <name type="scientific">Clitoria ternatea</name>
    <name type="common">Butterfly pea</name>
    <dbReference type="NCBI Taxonomy" id="43366"/>
    <lineage>
        <taxon>Eukaryota</taxon>
        <taxon>Viridiplantae</taxon>
        <taxon>Streptophyta</taxon>
        <taxon>Embryophyta</taxon>
        <taxon>Tracheophyta</taxon>
        <taxon>Spermatophyta</taxon>
        <taxon>Magnoliopsida</taxon>
        <taxon>eudicotyledons</taxon>
        <taxon>Gunneridae</taxon>
        <taxon>Pentapetalae</taxon>
        <taxon>rosids</taxon>
        <taxon>fabids</taxon>
        <taxon>Fabales</taxon>
        <taxon>Fabaceae</taxon>
        <taxon>Papilionoideae</taxon>
        <taxon>50 kb inversion clade</taxon>
        <taxon>NPAAA clade</taxon>
        <taxon>indigoferoid/millettioid clade</taxon>
        <taxon>Phaseoleae</taxon>
        <taxon>Clitoria</taxon>
    </lineage>
</organism>
<dbReference type="EMBL" id="JAYKXN010000002">
    <property type="protein sequence ID" value="KAK7310277.1"/>
    <property type="molecule type" value="Genomic_DNA"/>
</dbReference>
<feature type="domain" description="Chalcone isomerase" evidence="8">
    <location>
        <begin position="38"/>
        <end position="239"/>
    </location>
</feature>
<evidence type="ECO:0000256" key="4">
    <source>
        <dbReference type="ARBA" id="ARBA00023241"/>
    </source>
</evidence>
<evidence type="ECO:0000313" key="9">
    <source>
        <dbReference type="EMBL" id="KAK7310277.1"/>
    </source>
</evidence>
<dbReference type="InterPro" id="IPR036298">
    <property type="entry name" value="Chalcone_isomerase_sf"/>
</dbReference>
<dbReference type="Pfam" id="PF02431">
    <property type="entry name" value="Chalcone"/>
    <property type="match status" value="1"/>
</dbReference>
<reference evidence="9 10" key="1">
    <citation type="submission" date="2024-01" db="EMBL/GenBank/DDBJ databases">
        <title>The genomes of 5 underutilized Papilionoideae crops provide insights into root nodulation and disease resistance.</title>
        <authorList>
            <person name="Yuan L."/>
        </authorList>
    </citation>
    <scope>NUCLEOTIDE SEQUENCE [LARGE SCALE GENOMIC DNA]</scope>
    <source>
        <strain evidence="9">LY-2023</strain>
        <tissue evidence="9">Leaf</tissue>
    </source>
</reference>
<dbReference type="AlphaFoldDB" id="A0AAN9PU50"/>
<dbReference type="InterPro" id="IPR016087">
    <property type="entry name" value="Chalcone_isomerase"/>
</dbReference>
<evidence type="ECO:0000256" key="7">
    <source>
        <dbReference type="RuleBase" id="RU361158"/>
    </source>
</evidence>
<evidence type="ECO:0000256" key="5">
    <source>
        <dbReference type="ARBA" id="ARBA00025429"/>
    </source>
</evidence>
<evidence type="ECO:0000259" key="8">
    <source>
        <dbReference type="Pfam" id="PF02431"/>
    </source>
</evidence>
<keyword evidence="4" id="KW-0284">Flavonoid biosynthesis</keyword>
<sequence length="241" mass="26858">MCSLTSLPCRGNRFYINHLQQRRRHYINMASVTEIKEEFLQFPPFLTPPGSANSYFLAGAGSRGLTINGEFVKFTAIAVYLEDKAVASLSPKWKGKTATQLLESLDFYRDIIRGPFEKLIRGSKLRTLAGAEYVRKVSENCVAYMKSAGTYGDAEEKAIHELRVAFKDQHFPPGSTVFYKQSPTGTLGLSFSKDEAIPEHDHAVIVNKPLSEAVLETMIGEIPVSPALKESLATRFSEFLK</sequence>
<evidence type="ECO:0000256" key="2">
    <source>
        <dbReference type="ARBA" id="ARBA00007166"/>
    </source>
</evidence>
<evidence type="ECO:0000313" key="10">
    <source>
        <dbReference type="Proteomes" id="UP001359559"/>
    </source>
</evidence>
<dbReference type="PANTHER" id="PTHR28039">
    <property type="entry name" value="CHALCONE--FLAVONONE ISOMERASE 1-RELATED"/>
    <property type="match status" value="1"/>
</dbReference>
<accession>A0AAN9PU50</accession>
<dbReference type="Gene3D" id="1.10.890.20">
    <property type="match status" value="1"/>
</dbReference>
<keyword evidence="3" id="KW-0413">Isomerase</keyword>
<comment type="caution">
    <text evidence="9">The sequence shown here is derived from an EMBL/GenBank/DDBJ whole genome shotgun (WGS) entry which is preliminary data.</text>
</comment>
<dbReference type="InterPro" id="IPR044164">
    <property type="entry name" value="CFI"/>
</dbReference>
<name>A0AAN9PU50_CLITE</name>
<evidence type="ECO:0000256" key="1">
    <source>
        <dbReference type="ARBA" id="ARBA00004966"/>
    </source>
</evidence>
<dbReference type="GO" id="GO:0009813">
    <property type="term" value="P:flavonoid biosynthetic process"/>
    <property type="evidence" value="ECO:0007669"/>
    <property type="project" value="UniProtKB-KW"/>
</dbReference>
<dbReference type="Gene3D" id="3.50.70.10">
    <property type="match status" value="1"/>
</dbReference>
<comment type="similarity">
    <text evidence="2 7">Belongs to the chalcone isomerase family.</text>
</comment>
<keyword evidence="10" id="KW-1185">Reference proteome</keyword>
<comment type="pathway">
    <text evidence="1">Secondary metabolite biosynthesis; flavonoid biosynthesis.</text>
</comment>
<dbReference type="GO" id="GO:0045430">
    <property type="term" value="F:chalcone isomerase activity"/>
    <property type="evidence" value="ECO:0007669"/>
    <property type="project" value="UniProtKB-EC"/>
</dbReference>
<comment type="function">
    <text evidence="5">Catalyzes the intramolecular cyclization of bicyclic chalcones into tricyclic (S)-flavanones. Responsible for the isomerization of 4,2',4',6'-tetrahydroxychalcone (also termed chalcone) into naringenin.</text>
</comment>